<evidence type="ECO:0000259" key="2">
    <source>
        <dbReference type="PROSITE" id="PS50057"/>
    </source>
</evidence>
<dbReference type="Ensembl" id="ENSEEET00000007283.2">
    <property type="protein sequence ID" value="ENSEEEP00000007184.2"/>
    <property type="gene ID" value="ENSEEEG00000003776.2"/>
</dbReference>
<dbReference type="CDD" id="cd14473">
    <property type="entry name" value="FERM_B-lobe"/>
    <property type="match status" value="1"/>
</dbReference>
<dbReference type="PROSITE" id="PS50057">
    <property type="entry name" value="FERM_3"/>
    <property type="match status" value="1"/>
</dbReference>
<dbReference type="Pfam" id="PF21989">
    <property type="entry name" value="RA_2"/>
    <property type="match status" value="1"/>
</dbReference>
<feature type="compositionally biased region" description="Polar residues" evidence="1">
    <location>
        <begin position="694"/>
        <end position="703"/>
    </location>
</feature>
<proteinExistence type="predicted"/>
<sequence>VCVCVVDGPADSRLLPGDQLIKINNIAVDDLSAEQTTDIIRCTWTWLCVTFSCVLQGPKSSFITPEKRAKLRSNPVKVRFAEEVVIAFPVSQGNSLLFLPNVLKVYLENGQTKAFKFEPKTTVKDILMTLKEKLSISRIEHFSLMLEQQYSITKLFLLHEEELIQEVVQKEESHDYRCLFRICFIPKEPEHMLTEDPVSFEYLYLQSVSDVLQERFAVEMKCNTALRLAALHIQERLASTGQISKTPLKSVMKNWGIESFVSSTLLRNMREKDLRKAISYHMKKNLIQEPKNKVLNQARLNYLTEMAELKSYGGKSFTATMMLQDRESMVSLLVGAQYGVSHVINHKMSIMATLTDFQSISRVELLPESEHVSLVKIYMQDIKPITLLLESVAAKDLSCLVAGYCKLLVDPQICVFPWTPQSKSHRISAEEGYVSRCGSDSEDSDTDVNALLSRDSGATQTNQQVAAVSLADEEKQEKEVEPPCVITMDDQSSEASDSCHTESRFLTSMSSDSIDALEEDDYLTFSHPSQLHVGSHCFQSDSSLSFSTDFQGNDDLFECFAALSSIAEYLPSPPQASEDEDCEKEVGEDEEQRAEVFEEASGSDPPLQGDYVFTFEQGDARCYYNICANVTPDSAHSLPRTQLSPSTQDKKGESGREEAKDTRSILILQPPPGFGDSSSDDEFFDAQDRFTTPEEPSSTANMTEKTDEKEGELQDQMENKLSRLHNRCRKRRSFMETDYTSLVSFPEKDQTKDCNRVPNHGLGCHSHVESLISCFEGGLSDQGSCPTVSSLTSTEGEPVQLESKPITPPKPSGPGTHHLLDSTASQRKQQVILMEPDSMEFKSVNELMSTASTAIVAVCTHSEVKAIESNICSPDAEEGAVGGLFKESLTGHLFFATSKQEECDITSPVKTNDQQCLTEDLSRDSSDDQKSCSLQQPTQVPQSNVQVATICYTSNPNTQKYDRGKGSLEIGSGKVPAEPRLRSRIQSLSAAVERTSPFLPQRHLFSQREPLIHTKTPVSNNTTKSSIASIQELSYGVPSVEPVQAYLLTPYSSGILGRLSASTLRGKIQKLPFYLSCSQEVLTGNVSVGGNTTTAKRLSETQPNINKFEVAKEATEDVTTTDLTSEVLDSIISEKVTEVTEEVRGISQANPQLQEGQKEKREPQEPSQPPKSPSFLKPVSSIKINPSSKLVTTKNLNGLWGVVTSHEIAELQGESSPVQSSGYVAIFTNSESKPTCTQPHGLPSPCTHEKTKFTCSSALAMGCETVLEGAHTPMEVCGCQAVYTNCFSGALNSDSFDDELTVYEFSCRTQQSENVHAALMTSAPHSSLSGSPSFSPSSPLPCFPGMVLPSSSSVDLGPPLSPLDGPDCFISYPHEDAIVALLARRYPLPPMGFLELQRDVDTLLTVLTAATKDQDGMQEHPRETCAEHFSENKHRLHVEARGLLAGCQQVVRIGQTPTETLQTLSESFNSLVQLTSVCLSFSSCQRCQQRHVHALAGLAGVAQSYREFAQAAEHVGTATGKRTCQDLSVKLLARKCTTLTTSVFCLTQLFRTLTAL</sequence>
<feature type="region of interest" description="Disordered" evidence="1">
    <location>
        <begin position="785"/>
        <end position="820"/>
    </location>
</feature>
<feature type="compositionally biased region" description="Basic and acidic residues" evidence="1">
    <location>
        <begin position="704"/>
        <end position="714"/>
    </location>
</feature>
<dbReference type="InterPro" id="IPR000299">
    <property type="entry name" value="FERM_domain"/>
</dbReference>
<dbReference type="Gene3D" id="2.30.42.10">
    <property type="match status" value="1"/>
</dbReference>
<dbReference type="InterPro" id="IPR011993">
    <property type="entry name" value="PH-like_dom_sf"/>
</dbReference>
<dbReference type="SUPFAM" id="SSF50156">
    <property type="entry name" value="PDZ domain-like"/>
    <property type="match status" value="1"/>
</dbReference>
<dbReference type="PANTHER" id="PTHR46221:SF2">
    <property type="entry name" value="FERM AND PDZ DOMAIN-CONTAINING PROTEIN 1"/>
    <property type="match status" value="1"/>
</dbReference>
<dbReference type="InterPro" id="IPR014352">
    <property type="entry name" value="FERM/acyl-CoA-bd_prot_sf"/>
</dbReference>
<dbReference type="InterPro" id="IPR019749">
    <property type="entry name" value="Band_41_domain"/>
</dbReference>
<feature type="region of interest" description="Disordered" evidence="1">
    <location>
        <begin position="634"/>
        <end position="714"/>
    </location>
</feature>
<dbReference type="Gene3D" id="3.10.20.90">
    <property type="entry name" value="Phosphatidylinositol 3-kinase Catalytic Subunit, Chain A, domain 1"/>
    <property type="match status" value="1"/>
</dbReference>
<reference evidence="3" key="5">
    <citation type="submission" date="2025-09" db="UniProtKB">
        <authorList>
            <consortium name="Ensembl"/>
        </authorList>
    </citation>
    <scope>IDENTIFICATION</scope>
</reference>
<reference evidence="3" key="4">
    <citation type="submission" date="2025-08" db="UniProtKB">
        <authorList>
            <consortium name="Ensembl"/>
        </authorList>
    </citation>
    <scope>IDENTIFICATION</scope>
</reference>
<dbReference type="InterPro" id="IPR035963">
    <property type="entry name" value="FERM_2"/>
</dbReference>
<feature type="region of interest" description="Disordered" evidence="1">
    <location>
        <begin position="1142"/>
        <end position="1179"/>
    </location>
</feature>
<reference evidence="4" key="2">
    <citation type="journal article" date="2017" name="Sci. Adv.">
        <title>A tail of two voltages: Proteomic comparison of the three electric organs of the electric eel.</title>
        <authorList>
            <person name="Traeger L.L."/>
            <person name="Sabat G."/>
            <person name="Barrett-Wilt G.A."/>
            <person name="Wells G.B."/>
            <person name="Sussman M.R."/>
        </authorList>
    </citation>
    <scope>NUCLEOTIDE SEQUENCE [LARGE SCALE GENOMIC DNA]</scope>
</reference>
<feature type="compositionally biased region" description="Polar residues" evidence="1">
    <location>
        <begin position="634"/>
        <end position="647"/>
    </location>
</feature>
<dbReference type="Pfam" id="PF00373">
    <property type="entry name" value="FERM_M"/>
    <property type="match status" value="1"/>
</dbReference>
<evidence type="ECO:0000313" key="4">
    <source>
        <dbReference type="Proteomes" id="UP000314983"/>
    </source>
</evidence>
<dbReference type="SUPFAM" id="SSF54236">
    <property type="entry name" value="Ubiquitin-like"/>
    <property type="match status" value="1"/>
</dbReference>
<dbReference type="InterPro" id="IPR041779">
    <property type="entry name" value="FRMPD1/3/4_FERM_C"/>
</dbReference>
<dbReference type="FunFam" id="2.30.29.30:FF:000066">
    <property type="entry name" value="FERM and PDZ domain-containing protein 4"/>
    <property type="match status" value="1"/>
</dbReference>
<gene>
    <name evidence="3" type="primary">EPS15</name>
</gene>
<evidence type="ECO:0000256" key="1">
    <source>
        <dbReference type="SAM" id="MobiDB-lite"/>
    </source>
</evidence>
<evidence type="ECO:0000313" key="3">
    <source>
        <dbReference type="Ensembl" id="ENSEEEP00000007184.2"/>
    </source>
</evidence>
<dbReference type="CDD" id="cd13183">
    <property type="entry name" value="FERM_C_FRMPD1_FRMPD3_FRMPD4"/>
    <property type="match status" value="1"/>
</dbReference>
<dbReference type="SMART" id="SM00295">
    <property type="entry name" value="B41"/>
    <property type="match status" value="1"/>
</dbReference>
<dbReference type="Proteomes" id="UP000314983">
    <property type="component" value="Chromosome 9"/>
</dbReference>
<feature type="domain" description="FERM" evidence="2">
    <location>
        <begin position="101"/>
        <end position="412"/>
    </location>
</feature>
<feature type="compositionally biased region" description="Polar residues" evidence="1">
    <location>
        <begin position="785"/>
        <end position="795"/>
    </location>
</feature>
<reference evidence="3" key="3">
    <citation type="submission" date="2020-05" db="EMBL/GenBank/DDBJ databases">
        <title>Electrophorus electricus (electric eel) genome, fEleEle1, primary haplotype.</title>
        <authorList>
            <person name="Myers G."/>
            <person name="Meyer A."/>
            <person name="Fedrigo O."/>
            <person name="Formenti G."/>
            <person name="Rhie A."/>
            <person name="Tracey A."/>
            <person name="Sims Y."/>
            <person name="Jarvis E.D."/>
        </authorList>
    </citation>
    <scope>NUCLEOTIDE SEQUENCE [LARGE SCALE GENOMIC DNA]</scope>
</reference>
<dbReference type="GeneTree" id="ENSGT00950000183035"/>
<feature type="compositionally biased region" description="Basic and acidic residues" evidence="1">
    <location>
        <begin position="648"/>
        <end position="663"/>
    </location>
</feature>
<accession>A0A4W4E686</accession>
<dbReference type="InterPro" id="IPR029071">
    <property type="entry name" value="Ubiquitin-like_domsf"/>
</dbReference>
<dbReference type="SUPFAM" id="SSF47031">
    <property type="entry name" value="Second domain of FERM"/>
    <property type="match status" value="1"/>
</dbReference>
<name>A0A4W4E686_ELEEL</name>
<dbReference type="Gene3D" id="1.20.80.10">
    <property type="match status" value="1"/>
</dbReference>
<dbReference type="SUPFAM" id="SSF50729">
    <property type="entry name" value="PH domain-like"/>
    <property type="match status" value="1"/>
</dbReference>
<dbReference type="PANTHER" id="PTHR46221">
    <property type="entry name" value="FERM AND PDZ DOMAIN-CONTAINING PROTEIN FAMILY MEMBER"/>
    <property type="match status" value="1"/>
</dbReference>
<organism evidence="3 4">
    <name type="scientific">Electrophorus electricus</name>
    <name type="common">Electric eel</name>
    <name type="synonym">Gymnotus electricus</name>
    <dbReference type="NCBI Taxonomy" id="8005"/>
    <lineage>
        <taxon>Eukaryota</taxon>
        <taxon>Metazoa</taxon>
        <taxon>Chordata</taxon>
        <taxon>Craniata</taxon>
        <taxon>Vertebrata</taxon>
        <taxon>Euteleostomi</taxon>
        <taxon>Actinopterygii</taxon>
        <taxon>Neopterygii</taxon>
        <taxon>Teleostei</taxon>
        <taxon>Ostariophysi</taxon>
        <taxon>Gymnotiformes</taxon>
        <taxon>Gymnotoidei</taxon>
        <taxon>Gymnotidae</taxon>
        <taxon>Electrophorus</taxon>
    </lineage>
</organism>
<reference evidence="4" key="1">
    <citation type="journal article" date="2014" name="Science">
        <title>Nonhuman genetics. Genomic basis for the convergent evolution of electric organs.</title>
        <authorList>
            <person name="Gallant J.R."/>
            <person name="Traeger L.L."/>
            <person name="Volkening J.D."/>
            <person name="Moffett H."/>
            <person name="Chen P.H."/>
            <person name="Novina C.D."/>
            <person name="Phillips G.N.Jr."/>
            <person name="Anand R."/>
            <person name="Wells G.B."/>
            <person name="Pinch M."/>
            <person name="Guth R."/>
            <person name="Unguez G.A."/>
            <person name="Albert J.S."/>
            <person name="Zakon H.H."/>
            <person name="Samanta M.P."/>
            <person name="Sussman M.R."/>
        </authorList>
    </citation>
    <scope>NUCLEOTIDE SEQUENCE [LARGE SCALE GENOMIC DNA]</scope>
</reference>
<keyword evidence="4" id="KW-1185">Reference proteome</keyword>
<dbReference type="Gene3D" id="2.30.29.30">
    <property type="entry name" value="Pleckstrin-homology domain (PH domain)/Phosphotyrosine-binding domain (PTB)"/>
    <property type="match status" value="1"/>
</dbReference>
<dbReference type="InterPro" id="IPR036034">
    <property type="entry name" value="PDZ_sf"/>
</dbReference>
<dbReference type="InterPro" id="IPR019748">
    <property type="entry name" value="FERM_central"/>
</dbReference>
<protein>
    <recommendedName>
        <fullName evidence="2">FERM domain-containing protein</fullName>
    </recommendedName>
</protein>